<protein>
    <recommendedName>
        <fullName evidence="2">glycerophosphodiester phosphodiesterase</fullName>
        <ecNumber evidence="2">3.1.4.46</ecNumber>
    </recommendedName>
</protein>
<gene>
    <name evidence="9" type="ORF">G4H13_38025</name>
</gene>
<dbReference type="PANTHER" id="PTHR43620">
    <property type="entry name" value="GLYCEROPHOSPHORYL DIESTER PHOSPHODIESTERASE"/>
    <property type="match status" value="1"/>
</dbReference>
<dbReference type="SUPFAM" id="SSF51695">
    <property type="entry name" value="PLC-like phosphodiesterases"/>
    <property type="match status" value="1"/>
</dbReference>
<dbReference type="InterPro" id="IPR006311">
    <property type="entry name" value="TAT_signal"/>
</dbReference>
<dbReference type="CDD" id="cd08602">
    <property type="entry name" value="GDPD_ScGlpQ1_like"/>
    <property type="match status" value="1"/>
</dbReference>
<evidence type="ECO:0000256" key="3">
    <source>
        <dbReference type="ARBA" id="ARBA00022729"/>
    </source>
</evidence>
<dbReference type="EC" id="3.1.4.46" evidence="2"/>
<keyword evidence="5" id="KW-0378">Hydrolase</keyword>
<dbReference type="GO" id="GO:0008889">
    <property type="term" value="F:glycerophosphodiester phosphodiesterase activity"/>
    <property type="evidence" value="ECO:0007669"/>
    <property type="project" value="UniProtKB-EC"/>
</dbReference>
<dbReference type="InterPro" id="IPR030395">
    <property type="entry name" value="GP_PDE_dom"/>
</dbReference>
<keyword evidence="10" id="KW-1185">Reference proteome</keyword>
<dbReference type="PANTHER" id="PTHR43620:SF7">
    <property type="entry name" value="GLYCEROPHOSPHODIESTER PHOSPHODIESTERASE GDPD5-RELATED"/>
    <property type="match status" value="1"/>
</dbReference>
<dbReference type="GO" id="GO:0006629">
    <property type="term" value="P:lipid metabolic process"/>
    <property type="evidence" value="ECO:0007669"/>
    <property type="project" value="InterPro"/>
</dbReference>
<comment type="catalytic activity">
    <reaction evidence="6">
        <text>a sn-glycero-3-phosphodiester + H2O = an alcohol + sn-glycerol 3-phosphate + H(+)</text>
        <dbReference type="Rhea" id="RHEA:12969"/>
        <dbReference type="ChEBI" id="CHEBI:15377"/>
        <dbReference type="ChEBI" id="CHEBI:15378"/>
        <dbReference type="ChEBI" id="CHEBI:30879"/>
        <dbReference type="ChEBI" id="CHEBI:57597"/>
        <dbReference type="ChEBI" id="CHEBI:83408"/>
        <dbReference type="EC" id="3.1.4.46"/>
    </reaction>
</comment>
<feature type="chain" id="PRO_5026208531" description="glycerophosphodiester phosphodiesterase" evidence="7">
    <location>
        <begin position="34"/>
        <end position="387"/>
    </location>
</feature>
<proteinExistence type="inferred from homology"/>
<evidence type="ECO:0000259" key="8">
    <source>
        <dbReference type="PROSITE" id="PS51704"/>
    </source>
</evidence>
<evidence type="ECO:0000313" key="10">
    <source>
        <dbReference type="Proteomes" id="UP000476310"/>
    </source>
</evidence>
<dbReference type="Gene3D" id="3.20.20.190">
    <property type="entry name" value="Phosphatidylinositol (PI) phosphodiesterase"/>
    <property type="match status" value="1"/>
</dbReference>
<evidence type="ECO:0000256" key="1">
    <source>
        <dbReference type="ARBA" id="ARBA00007277"/>
    </source>
</evidence>
<evidence type="ECO:0000313" key="9">
    <source>
        <dbReference type="EMBL" id="NEW76005.1"/>
    </source>
</evidence>
<keyword evidence="4" id="KW-0319">Glycerol metabolism</keyword>
<keyword evidence="3 7" id="KW-0732">Signal</keyword>
<feature type="domain" description="GP-PDE" evidence="8">
    <location>
        <begin position="56"/>
        <end position="382"/>
    </location>
</feature>
<evidence type="ECO:0000256" key="4">
    <source>
        <dbReference type="ARBA" id="ARBA00022798"/>
    </source>
</evidence>
<dbReference type="FunFam" id="3.20.20.190:FF:000050">
    <property type="entry name" value="Glycerophosphoryl diester phosphodiesterase"/>
    <property type="match status" value="1"/>
</dbReference>
<name>A0A6G4ARM7_9ACTN</name>
<dbReference type="Pfam" id="PF03009">
    <property type="entry name" value="GDPD"/>
    <property type="match status" value="1"/>
</dbReference>
<dbReference type="AlphaFoldDB" id="A0A6G4ARM7"/>
<dbReference type="EMBL" id="JAAIKT010000071">
    <property type="protein sequence ID" value="NEW76005.1"/>
    <property type="molecule type" value="Genomic_DNA"/>
</dbReference>
<evidence type="ECO:0000256" key="5">
    <source>
        <dbReference type="ARBA" id="ARBA00022801"/>
    </source>
</evidence>
<dbReference type="RefSeq" id="WP_164434711.1">
    <property type="nucleotide sequence ID" value="NZ_JAAIKT010000071.1"/>
</dbReference>
<dbReference type="PROSITE" id="PS51318">
    <property type="entry name" value="TAT"/>
    <property type="match status" value="1"/>
</dbReference>
<dbReference type="Proteomes" id="UP000476310">
    <property type="component" value="Unassembled WGS sequence"/>
</dbReference>
<organism evidence="9 10">
    <name type="scientific">Streptomyces rhizosphaericus</name>
    <dbReference type="NCBI Taxonomy" id="114699"/>
    <lineage>
        <taxon>Bacteria</taxon>
        <taxon>Bacillati</taxon>
        <taxon>Actinomycetota</taxon>
        <taxon>Actinomycetes</taxon>
        <taxon>Kitasatosporales</taxon>
        <taxon>Streptomycetaceae</taxon>
        <taxon>Streptomyces</taxon>
        <taxon>Streptomyces violaceusniger group</taxon>
    </lineage>
</organism>
<accession>A0A6G4ARM7</accession>
<evidence type="ECO:0000256" key="7">
    <source>
        <dbReference type="SAM" id="SignalP"/>
    </source>
</evidence>
<dbReference type="GO" id="GO:0042597">
    <property type="term" value="C:periplasmic space"/>
    <property type="evidence" value="ECO:0007669"/>
    <property type="project" value="TreeGrafter"/>
</dbReference>
<reference evidence="9" key="1">
    <citation type="submission" date="2020-02" db="EMBL/GenBank/DDBJ databases">
        <title>A new Streptomyces sp. for controlling soil-borne diseases.</title>
        <authorList>
            <person name="Li X."/>
            <person name="Tian Y."/>
            <person name="Gao K."/>
        </authorList>
    </citation>
    <scope>NUCLEOTIDE SEQUENCE [LARGE SCALE GENOMIC DNA]</scope>
    <source>
        <strain evidence="9">0250</strain>
    </source>
</reference>
<evidence type="ECO:0000256" key="2">
    <source>
        <dbReference type="ARBA" id="ARBA00012247"/>
    </source>
</evidence>
<sequence length="387" mass="42510">MEREQKPGRRALLGAAALGAGAMALSGAGTATAAETRTAPGAAAGASGRGHELPVPTVIGHRGASGYRPEHTFGSYQLALDMGADIIEQDLVPTKDGHLVCRHENDITATTDVSAHPEFADRKTTKTVDGTKLTGWFTEDFTLAELKTLRAKERIPGNRQRNTLYDGRWEVPTFEEVLQWAEREGRERGRRIWLYVETKHPTYFRKLGLGLEERVAKLLRRYGRHRKDSALFLQSFEPSSIQRLRKLVDTPAVVLLSTINSRPWDFVEANDPRTVADLVKPEGLKWIASYAQGIGPDLSVIIPRTPDGKLGTPTSVVKDAHAAGLILHPYTMRNENTFLPADFRRGSDPNAYGDAFGAFKAYFATGIDGIFSDNADTALLAAADFRK</sequence>
<evidence type="ECO:0000256" key="6">
    <source>
        <dbReference type="ARBA" id="ARBA00047512"/>
    </source>
</evidence>
<feature type="signal peptide" evidence="7">
    <location>
        <begin position="1"/>
        <end position="33"/>
    </location>
</feature>
<comment type="similarity">
    <text evidence="1">Belongs to the glycerophosphoryl diester phosphodiesterase family.</text>
</comment>
<dbReference type="InterPro" id="IPR017946">
    <property type="entry name" value="PLC-like_Pdiesterase_TIM-brl"/>
</dbReference>
<comment type="caution">
    <text evidence="9">The sequence shown here is derived from an EMBL/GenBank/DDBJ whole genome shotgun (WGS) entry which is preliminary data.</text>
</comment>
<dbReference type="PROSITE" id="PS51704">
    <property type="entry name" value="GP_PDE"/>
    <property type="match status" value="1"/>
</dbReference>
<dbReference type="GO" id="GO:0006071">
    <property type="term" value="P:glycerol metabolic process"/>
    <property type="evidence" value="ECO:0007669"/>
    <property type="project" value="UniProtKB-KW"/>
</dbReference>